<reference evidence="2 3" key="1">
    <citation type="submission" date="2013-09" db="EMBL/GenBank/DDBJ databases">
        <authorList>
            <person name="Zeng Z."/>
            <person name="Chen C."/>
        </authorList>
    </citation>
    <scope>NUCLEOTIDE SEQUENCE [LARGE SCALE GENOMIC DNA]</scope>
    <source>
        <strain evidence="2 3">F44-8</strain>
    </source>
</reference>
<dbReference type="Proteomes" id="UP000030129">
    <property type="component" value="Unassembled WGS sequence"/>
</dbReference>
<feature type="chain" id="PRO_5001990345" evidence="1">
    <location>
        <begin position="21"/>
        <end position="118"/>
    </location>
</feature>
<keyword evidence="3" id="KW-1185">Reference proteome</keyword>
<organism evidence="2 3">
    <name type="scientific">Flavobacterium beibuense F44-8</name>
    <dbReference type="NCBI Taxonomy" id="1406840"/>
    <lineage>
        <taxon>Bacteria</taxon>
        <taxon>Pseudomonadati</taxon>
        <taxon>Bacteroidota</taxon>
        <taxon>Flavobacteriia</taxon>
        <taxon>Flavobacteriales</taxon>
        <taxon>Flavobacteriaceae</taxon>
        <taxon>Flavobacterium</taxon>
    </lineage>
</organism>
<gene>
    <name evidence="2" type="ORF">Q763_14445</name>
</gene>
<name>A0A0A2LJ93_9FLAO</name>
<dbReference type="RefSeq" id="WP_035135444.1">
    <property type="nucleotide sequence ID" value="NZ_JRLV01000019.1"/>
</dbReference>
<protein>
    <submittedName>
        <fullName evidence="2">Uncharacterized protein</fullName>
    </submittedName>
</protein>
<evidence type="ECO:0000256" key="1">
    <source>
        <dbReference type="SAM" id="SignalP"/>
    </source>
</evidence>
<accession>A0A0A2LJ93</accession>
<dbReference type="AlphaFoldDB" id="A0A0A2LJ93"/>
<proteinExistence type="predicted"/>
<sequence length="118" mass="12963">MKKIIALFVVMLAFGLNANAQKKAPSNQVVATQSQETFKASAEKDLKALKEVVALEGNQEDAFIKLFTYKHEVLSHDLSQERKDILAESVESKITSTLTPEQNKKLAAAPGLLKVLSH</sequence>
<feature type="signal peptide" evidence="1">
    <location>
        <begin position="1"/>
        <end position="20"/>
    </location>
</feature>
<keyword evidence="1" id="KW-0732">Signal</keyword>
<evidence type="ECO:0000313" key="2">
    <source>
        <dbReference type="EMBL" id="KGO79238.1"/>
    </source>
</evidence>
<dbReference type="EMBL" id="JRLV01000019">
    <property type="protein sequence ID" value="KGO79238.1"/>
    <property type="molecule type" value="Genomic_DNA"/>
</dbReference>
<comment type="caution">
    <text evidence="2">The sequence shown here is derived from an EMBL/GenBank/DDBJ whole genome shotgun (WGS) entry which is preliminary data.</text>
</comment>
<dbReference type="eggNOG" id="ENOG502ZY73">
    <property type="taxonomic scope" value="Bacteria"/>
</dbReference>
<evidence type="ECO:0000313" key="3">
    <source>
        <dbReference type="Proteomes" id="UP000030129"/>
    </source>
</evidence>